<accession>A0A0N7KHB9</accession>
<evidence type="ECO:0000256" key="1">
    <source>
        <dbReference type="SAM" id="MobiDB-lite"/>
    </source>
</evidence>
<dbReference type="InParanoid" id="A0A0N7KHB9"/>
<reference evidence="3" key="1">
    <citation type="journal article" date="2005" name="Nature">
        <title>The map-based sequence of the rice genome.</title>
        <authorList>
            <consortium name="International rice genome sequencing project (IRGSP)"/>
            <person name="Matsumoto T."/>
            <person name="Wu J."/>
            <person name="Kanamori H."/>
            <person name="Katayose Y."/>
            <person name="Fujisawa M."/>
            <person name="Namiki N."/>
            <person name="Mizuno H."/>
            <person name="Yamamoto K."/>
            <person name="Antonio B.A."/>
            <person name="Baba T."/>
            <person name="Sakata K."/>
            <person name="Nagamura Y."/>
            <person name="Aoki H."/>
            <person name="Arikawa K."/>
            <person name="Arita K."/>
            <person name="Bito T."/>
            <person name="Chiden Y."/>
            <person name="Fujitsuka N."/>
            <person name="Fukunaka R."/>
            <person name="Hamada M."/>
            <person name="Harada C."/>
            <person name="Hayashi A."/>
            <person name="Hijishita S."/>
            <person name="Honda M."/>
            <person name="Hosokawa S."/>
            <person name="Ichikawa Y."/>
            <person name="Idonuma A."/>
            <person name="Iijima M."/>
            <person name="Ikeda M."/>
            <person name="Ikeno M."/>
            <person name="Ito K."/>
            <person name="Ito S."/>
            <person name="Ito T."/>
            <person name="Ito Y."/>
            <person name="Ito Y."/>
            <person name="Iwabuchi A."/>
            <person name="Kamiya K."/>
            <person name="Karasawa W."/>
            <person name="Kurita K."/>
            <person name="Katagiri S."/>
            <person name="Kikuta A."/>
            <person name="Kobayashi H."/>
            <person name="Kobayashi N."/>
            <person name="Machita K."/>
            <person name="Maehara T."/>
            <person name="Masukawa M."/>
            <person name="Mizubayashi T."/>
            <person name="Mukai Y."/>
            <person name="Nagasaki H."/>
            <person name="Nagata Y."/>
            <person name="Naito S."/>
            <person name="Nakashima M."/>
            <person name="Nakama Y."/>
            <person name="Nakamichi Y."/>
            <person name="Nakamura M."/>
            <person name="Meguro A."/>
            <person name="Negishi M."/>
            <person name="Ohta I."/>
            <person name="Ohta T."/>
            <person name="Okamoto M."/>
            <person name="Ono N."/>
            <person name="Saji S."/>
            <person name="Sakaguchi M."/>
            <person name="Sakai K."/>
            <person name="Shibata M."/>
            <person name="Shimokawa T."/>
            <person name="Song J."/>
            <person name="Takazaki Y."/>
            <person name="Terasawa K."/>
            <person name="Tsugane M."/>
            <person name="Tsuji K."/>
            <person name="Ueda S."/>
            <person name="Waki K."/>
            <person name="Yamagata H."/>
            <person name="Yamamoto M."/>
            <person name="Yamamoto S."/>
            <person name="Yamane H."/>
            <person name="Yoshiki S."/>
            <person name="Yoshihara R."/>
            <person name="Yukawa K."/>
            <person name="Zhong H."/>
            <person name="Yano M."/>
            <person name="Yuan Q."/>
            <person name="Ouyang S."/>
            <person name="Liu J."/>
            <person name="Jones K.M."/>
            <person name="Gansberger K."/>
            <person name="Moffat K."/>
            <person name="Hill J."/>
            <person name="Bera J."/>
            <person name="Fadrosh D."/>
            <person name="Jin S."/>
            <person name="Johri S."/>
            <person name="Kim M."/>
            <person name="Overton L."/>
            <person name="Reardon M."/>
            <person name="Tsitrin T."/>
            <person name="Vuong H."/>
            <person name="Weaver B."/>
            <person name="Ciecko A."/>
            <person name="Tallon L."/>
            <person name="Jackson J."/>
            <person name="Pai G."/>
            <person name="Aken S.V."/>
            <person name="Utterback T."/>
            <person name="Reidmuller S."/>
            <person name="Feldblyum T."/>
            <person name="Hsiao J."/>
            <person name="Zismann V."/>
            <person name="Iobst S."/>
            <person name="de Vazeille A.R."/>
            <person name="Buell C.R."/>
            <person name="Ying K."/>
            <person name="Li Y."/>
            <person name="Lu T."/>
            <person name="Huang Y."/>
            <person name="Zhao Q."/>
            <person name="Feng Q."/>
            <person name="Zhang L."/>
            <person name="Zhu J."/>
            <person name="Weng Q."/>
            <person name="Mu J."/>
            <person name="Lu Y."/>
            <person name="Fan D."/>
            <person name="Liu Y."/>
            <person name="Guan J."/>
            <person name="Zhang Y."/>
            <person name="Yu S."/>
            <person name="Liu X."/>
            <person name="Zhang Y."/>
            <person name="Hong G."/>
            <person name="Han B."/>
            <person name="Choisne N."/>
            <person name="Demange N."/>
            <person name="Orjeda G."/>
            <person name="Samain S."/>
            <person name="Cattolico L."/>
            <person name="Pelletier E."/>
            <person name="Couloux A."/>
            <person name="Segurens B."/>
            <person name="Wincker P."/>
            <person name="D'Hont A."/>
            <person name="Scarpelli C."/>
            <person name="Weissenbach J."/>
            <person name="Salanoubat M."/>
            <person name="Quetier F."/>
            <person name="Yu Y."/>
            <person name="Kim H.R."/>
            <person name="Rambo T."/>
            <person name="Currie J."/>
            <person name="Collura K."/>
            <person name="Luo M."/>
            <person name="Yang T."/>
            <person name="Ammiraju J.S.S."/>
            <person name="Engler F."/>
            <person name="Soderlund C."/>
            <person name="Wing R.A."/>
            <person name="Palmer L.E."/>
            <person name="de la Bastide M."/>
            <person name="Spiegel L."/>
            <person name="Nascimento L."/>
            <person name="Zutavern T."/>
            <person name="O'Shaughnessy A."/>
            <person name="Dike S."/>
            <person name="Dedhia N."/>
            <person name="Preston R."/>
            <person name="Balija V."/>
            <person name="McCombie W.R."/>
            <person name="Chow T."/>
            <person name="Chen H."/>
            <person name="Chung M."/>
            <person name="Chen C."/>
            <person name="Shaw J."/>
            <person name="Wu H."/>
            <person name="Hsiao K."/>
            <person name="Chao Y."/>
            <person name="Chu M."/>
            <person name="Cheng C."/>
            <person name="Hour A."/>
            <person name="Lee P."/>
            <person name="Lin S."/>
            <person name="Lin Y."/>
            <person name="Liou J."/>
            <person name="Liu S."/>
            <person name="Hsing Y."/>
            <person name="Raghuvanshi S."/>
            <person name="Mohanty A."/>
            <person name="Bharti A.K."/>
            <person name="Gaur A."/>
            <person name="Gupta V."/>
            <person name="Kumar D."/>
            <person name="Ravi V."/>
            <person name="Vij S."/>
            <person name="Kapur A."/>
            <person name="Khurana P."/>
            <person name="Khurana P."/>
            <person name="Khurana J.P."/>
            <person name="Tyagi A.K."/>
            <person name="Gaikwad K."/>
            <person name="Singh A."/>
            <person name="Dalal V."/>
            <person name="Srivastava S."/>
            <person name="Dixit A."/>
            <person name="Pal A.K."/>
            <person name="Ghazi I.A."/>
            <person name="Yadav M."/>
            <person name="Pandit A."/>
            <person name="Bhargava A."/>
            <person name="Sureshbabu K."/>
            <person name="Batra K."/>
            <person name="Sharma T.R."/>
            <person name="Mohapatra T."/>
            <person name="Singh N.K."/>
            <person name="Messing J."/>
            <person name="Nelson A.B."/>
            <person name="Fuks G."/>
            <person name="Kavchok S."/>
            <person name="Keizer G."/>
            <person name="Linton E."/>
            <person name="Llaca V."/>
            <person name="Song R."/>
            <person name="Tanyolac B."/>
            <person name="Young S."/>
            <person name="Ho-Il K."/>
            <person name="Hahn J.H."/>
            <person name="Sangsakoo G."/>
            <person name="Vanavichit A."/>
            <person name="de Mattos Luiz.A.T."/>
            <person name="Zimmer P.D."/>
            <person name="Malone G."/>
            <person name="Dellagostin O."/>
            <person name="de Oliveira A.C."/>
            <person name="Bevan M."/>
            <person name="Bancroft I."/>
            <person name="Minx P."/>
            <person name="Cordum H."/>
            <person name="Wilson R."/>
            <person name="Cheng Z."/>
            <person name="Jin W."/>
            <person name="Jiang J."/>
            <person name="Leong S.A."/>
            <person name="Iwama H."/>
            <person name="Gojobori T."/>
            <person name="Itoh T."/>
            <person name="Niimura Y."/>
            <person name="Fujii Y."/>
            <person name="Habara T."/>
            <person name="Sakai H."/>
            <person name="Sato Y."/>
            <person name="Wilson G."/>
            <person name="Kumar K."/>
            <person name="McCouch S."/>
            <person name="Juretic N."/>
            <person name="Hoen D."/>
            <person name="Wright S."/>
            <person name="Bruskiewich R."/>
            <person name="Bureau T."/>
            <person name="Miyao A."/>
            <person name="Hirochika H."/>
            <person name="Nishikawa T."/>
            <person name="Kadowaki K."/>
            <person name="Sugiura M."/>
            <person name="Burr B."/>
            <person name="Sasaki T."/>
        </authorList>
    </citation>
    <scope>NUCLEOTIDE SEQUENCE [LARGE SCALE GENOMIC DNA]</scope>
    <source>
        <strain evidence="3">cv. Nipponbare</strain>
    </source>
</reference>
<evidence type="ECO:0000313" key="3">
    <source>
        <dbReference type="Proteomes" id="UP000059680"/>
    </source>
</evidence>
<dbReference type="EMBL" id="AP014959">
    <property type="protein sequence ID" value="BAS84385.1"/>
    <property type="molecule type" value="Genomic_DNA"/>
</dbReference>
<dbReference type="Proteomes" id="UP000059680">
    <property type="component" value="Chromosome 3"/>
</dbReference>
<name>A0A0N7KHB9_ORYSJ</name>
<dbReference type="Gramene" id="Os03t0373500-01">
    <property type="protein sequence ID" value="Os03t0373500-01"/>
    <property type="gene ID" value="Os03g0373500"/>
</dbReference>
<feature type="compositionally biased region" description="Low complexity" evidence="1">
    <location>
        <begin position="33"/>
        <end position="46"/>
    </location>
</feature>
<feature type="region of interest" description="Disordered" evidence="1">
    <location>
        <begin position="21"/>
        <end position="46"/>
    </location>
</feature>
<proteinExistence type="predicted"/>
<dbReference type="AlphaFoldDB" id="A0A0N7KHB9"/>
<gene>
    <name evidence="2" type="ordered locus">Os03g0373500</name>
    <name evidence="2" type="ORF">OSNPB_030373500</name>
</gene>
<sequence>WSHAPRNGAPPTPSSLAVAAATKNVSSPPLGRPILALPSSSPATPSWRRAAPVAVIISPRADNSISPPRRQTRQDILAAGIPFLASEPSSPTPSRLARRFLIVCA</sequence>
<evidence type="ECO:0000313" key="2">
    <source>
        <dbReference type="EMBL" id="BAS84385.1"/>
    </source>
</evidence>
<reference evidence="2 3" key="3">
    <citation type="journal article" date="2013" name="Rice">
        <title>Improvement of the Oryza sativa Nipponbare reference genome using next generation sequence and optical map data.</title>
        <authorList>
            <person name="Kawahara Y."/>
            <person name="de la Bastide M."/>
            <person name="Hamilton J.P."/>
            <person name="Kanamori H."/>
            <person name="McCombie W.R."/>
            <person name="Ouyang S."/>
            <person name="Schwartz D.C."/>
            <person name="Tanaka T."/>
            <person name="Wu J."/>
            <person name="Zhou S."/>
            <person name="Childs K.L."/>
            <person name="Davidson R.M."/>
            <person name="Lin H."/>
            <person name="Quesada-Ocampo L."/>
            <person name="Vaillancourt B."/>
            <person name="Sakai H."/>
            <person name="Lee S.S."/>
            <person name="Kim J."/>
            <person name="Numa H."/>
            <person name="Itoh T."/>
            <person name="Buell C.R."/>
            <person name="Matsumoto T."/>
        </authorList>
    </citation>
    <scope>NUCLEOTIDE SEQUENCE [LARGE SCALE GENOMIC DNA]</scope>
    <source>
        <strain evidence="3">cv. Nipponbare</strain>
    </source>
</reference>
<keyword evidence="3" id="KW-1185">Reference proteome</keyword>
<dbReference type="PaxDb" id="39947-A0A0N7KHB9"/>
<protein>
    <submittedName>
        <fullName evidence="2">Os03g0373500 protein</fullName>
    </submittedName>
</protein>
<feature type="non-terminal residue" evidence="2">
    <location>
        <position position="1"/>
    </location>
</feature>
<organism evidence="2 3">
    <name type="scientific">Oryza sativa subsp. japonica</name>
    <name type="common">Rice</name>
    <dbReference type="NCBI Taxonomy" id="39947"/>
    <lineage>
        <taxon>Eukaryota</taxon>
        <taxon>Viridiplantae</taxon>
        <taxon>Streptophyta</taxon>
        <taxon>Embryophyta</taxon>
        <taxon>Tracheophyta</taxon>
        <taxon>Spermatophyta</taxon>
        <taxon>Magnoliopsida</taxon>
        <taxon>Liliopsida</taxon>
        <taxon>Poales</taxon>
        <taxon>Poaceae</taxon>
        <taxon>BOP clade</taxon>
        <taxon>Oryzoideae</taxon>
        <taxon>Oryzeae</taxon>
        <taxon>Oryzinae</taxon>
        <taxon>Oryza</taxon>
        <taxon>Oryza sativa</taxon>
    </lineage>
</organism>
<reference evidence="2 3" key="2">
    <citation type="journal article" date="2013" name="Plant Cell Physiol.">
        <title>Rice Annotation Project Database (RAP-DB): an integrative and interactive database for rice genomics.</title>
        <authorList>
            <person name="Sakai H."/>
            <person name="Lee S.S."/>
            <person name="Tanaka T."/>
            <person name="Numa H."/>
            <person name="Kim J."/>
            <person name="Kawahara Y."/>
            <person name="Wakimoto H."/>
            <person name="Yang C.C."/>
            <person name="Iwamoto M."/>
            <person name="Abe T."/>
            <person name="Yamada Y."/>
            <person name="Muto A."/>
            <person name="Inokuchi H."/>
            <person name="Ikemura T."/>
            <person name="Matsumoto T."/>
            <person name="Sasaki T."/>
            <person name="Itoh T."/>
        </authorList>
    </citation>
    <scope>NUCLEOTIDE SEQUENCE [LARGE SCALE GENOMIC DNA]</scope>
    <source>
        <strain evidence="3">cv. Nipponbare</strain>
    </source>
</reference>